<evidence type="ECO:0000313" key="2">
    <source>
        <dbReference type="EMBL" id="GCD11173.1"/>
    </source>
</evidence>
<keyword evidence="3" id="KW-1185">Reference proteome</keyword>
<accession>A0A401UNQ2</accession>
<organism evidence="2 3">
    <name type="scientific">Clostridium tagluense</name>
    <dbReference type="NCBI Taxonomy" id="360422"/>
    <lineage>
        <taxon>Bacteria</taxon>
        <taxon>Bacillati</taxon>
        <taxon>Bacillota</taxon>
        <taxon>Clostridia</taxon>
        <taxon>Eubacteriales</taxon>
        <taxon>Clostridiaceae</taxon>
        <taxon>Clostridium</taxon>
    </lineage>
</organism>
<dbReference type="InterPro" id="IPR035919">
    <property type="entry name" value="EAL_sf"/>
</dbReference>
<reference evidence="2 3" key="1">
    <citation type="submission" date="2018-11" db="EMBL/GenBank/DDBJ databases">
        <title>Genome sequencing and assembly of Clostridium tagluense strain A121.</title>
        <authorList>
            <person name="Murakami T."/>
            <person name="Segawa T."/>
            <person name="Shcherbakova V.A."/>
            <person name="Mori H."/>
            <person name="Yoshimura Y."/>
        </authorList>
    </citation>
    <scope>NUCLEOTIDE SEQUENCE [LARGE SCALE GENOMIC DNA]</scope>
    <source>
        <strain evidence="2 3">A121</strain>
    </source>
</reference>
<dbReference type="EMBL" id="BHYK01000015">
    <property type="protein sequence ID" value="GCD11173.1"/>
    <property type="molecule type" value="Genomic_DNA"/>
</dbReference>
<evidence type="ECO:0000313" key="3">
    <source>
        <dbReference type="Proteomes" id="UP000287872"/>
    </source>
</evidence>
<dbReference type="Proteomes" id="UP000287872">
    <property type="component" value="Unassembled WGS sequence"/>
</dbReference>
<evidence type="ECO:0000259" key="1">
    <source>
        <dbReference type="PROSITE" id="PS50883"/>
    </source>
</evidence>
<dbReference type="PROSITE" id="PS50883">
    <property type="entry name" value="EAL"/>
    <property type="match status" value="1"/>
</dbReference>
<proteinExistence type="predicted"/>
<comment type="caution">
    <text evidence="2">The sequence shown here is derived from an EMBL/GenBank/DDBJ whole genome shotgun (WGS) entry which is preliminary data.</text>
</comment>
<feature type="domain" description="EAL" evidence="1">
    <location>
        <begin position="1"/>
        <end position="53"/>
    </location>
</feature>
<gene>
    <name evidence="2" type="ORF">Ctaglu_27960</name>
</gene>
<sequence length="84" mass="9827">MAQSINIKVVIEGVEDIEQFIILKELKSYAIQGYLIGKQIHAKEIKSLIERIITILRRLKNILENHKKMLKKVIIHDNMYIVSN</sequence>
<dbReference type="InterPro" id="IPR001633">
    <property type="entry name" value="EAL_dom"/>
</dbReference>
<dbReference type="SUPFAM" id="SSF141868">
    <property type="entry name" value="EAL domain-like"/>
    <property type="match status" value="1"/>
</dbReference>
<name>A0A401UNQ2_9CLOT</name>
<protein>
    <recommendedName>
        <fullName evidence="1">EAL domain-containing protein</fullName>
    </recommendedName>
</protein>
<dbReference type="Gene3D" id="3.20.20.450">
    <property type="entry name" value="EAL domain"/>
    <property type="match status" value="1"/>
</dbReference>
<dbReference type="AlphaFoldDB" id="A0A401UNQ2"/>